<dbReference type="Proteomes" id="UP000051681">
    <property type="component" value="Unassembled WGS sequence"/>
</dbReference>
<dbReference type="GO" id="GO:0042242">
    <property type="term" value="F:cobyrinic acid a,c-diamide synthase activity"/>
    <property type="evidence" value="ECO:0007669"/>
    <property type="project" value="InterPro"/>
</dbReference>
<dbReference type="InterPro" id="IPR004484">
    <property type="entry name" value="CbiA/CobB_synth"/>
</dbReference>
<dbReference type="Pfam" id="PF07685">
    <property type="entry name" value="GATase_3"/>
    <property type="match status" value="1"/>
</dbReference>
<protein>
    <recommendedName>
        <fullName evidence="9">Hydrogenobyrinate a,c-diamide synthase</fullName>
        <ecNumber evidence="9">6.3.5.9</ecNumber>
    </recommendedName>
    <alternativeName>
        <fullName evidence="9">Hydrogenobyrinic acid a,c-diamide synthase</fullName>
    </alternativeName>
</protein>
<keyword evidence="3 9" id="KW-0169">Cobalamin biosynthesis</keyword>
<organism evidence="12 13">
    <name type="scientific">Thalassovita mediterranea</name>
    <dbReference type="NCBI Taxonomy" id="340021"/>
    <lineage>
        <taxon>Bacteria</taxon>
        <taxon>Pseudomonadati</taxon>
        <taxon>Pseudomonadota</taxon>
        <taxon>Alphaproteobacteria</taxon>
        <taxon>Rhodobacterales</taxon>
        <taxon>Roseobacteraceae</taxon>
        <taxon>Thalassovita</taxon>
    </lineage>
</organism>
<keyword evidence="5 9" id="KW-0547">Nucleotide-binding</keyword>
<evidence type="ECO:0000256" key="9">
    <source>
        <dbReference type="HAMAP-Rule" id="MF_00027"/>
    </source>
</evidence>
<keyword evidence="7 9" id="KW-0460">Magnesium</keyword>
<feature type="site" description="Increases nucleophilicity of active site Cys" evidence="9">
    <location>
        <position position="429"/>
    </location>
</feature>
<feature type="active site" description="Nucleophile" evidence="9">
    <location>
        <position position="331"/>
    </location>
</feature>
<evidence type="ECO:0000259" key="11">
    <source>
        <dbReference type="Pfam" id="PF07685"/>
    </source>
</evidence>
<comment type="catalytic activity">
    <reaction evidence="9">
        <text>hydrogenobyrinate + 2 L-glutamine + 2 ATP + 2 H2O = hydrogenobyrinate a,c-diamide + 2 L-glutamate + 2 ADP + 2 phosphate + 2 H(+)</text>
        <dbReference type="Rhea" id="RHEA:12544"/>
        <dbReference type="ChEBI" id="CHEBI:15377"/>
        <dbReference type="ChEBI" id="CHEBI:15378"/>
        <dbReference type="ChEBI" id="CHEBI:29985"/>
        <dbReference type="ChEBI" id="CHEBI:30616"/>
        <dbReference type="ChEBI" id="CHEBI:43474"/>
        <dbReference type="ChEBI" id="CHEBI:58359"/>
        <dbReference type="ChEBI" id="CHEBI:77873"/>
        <dbReference type="ChEBI" id="CHEBI:77874"/>
        <dbReference type="ChEBI" id="CHEBI:456216"/>
        <dbReference type="EC" id="6.3.5.9"/>
    </reaction>
</comment>
<evidence type="ECO:0000256" key="5">
    <source>
        <dbReference type="ARBA" id="ARBA00022741"/>
    </source>
</evidence>
<name>A0A0P1GQB6_9RHOB</name>
<evidence type="ECO:0000256" key="1">
    <source>
        <dbReference type="ARBA" id="ARBA00001946"/>
    </source>
</evidence>
<comment type="domain">
    <text evidence="9">Comprises of two domains. The C-terminal domain contains the binding site for glutamine and catalyzes the hydrolysis of this substrate to glutamate and ammonia. The N-terminal domain is anticipated to bind ATP and hydrogenobyrinate and catalyzes the ultimate synthesis of the diamide product. The ammonia produced via the glutaminase domain is probably translocated to the adjacent domain via a molecular tunnel, where it reacts with an activated intermediate.</text>
</comment>
<evidence type="ECO:0000313" key="13">
    <source>
        <dbReference type="Proteomes" id="UP000051681"/>
    </source>
</evidence>
<comment type="function">
    <text evidence="9">Catalyzes the ATP-dependent amidation of the two carboxylate groups at positions a and c of hydrogenobyrinate, using either L-glutamine or ammonia as the nitrogen source.</text>
</comment>
<dbReference type="GO" id="GO:0005524">
    <property type="term" value="F:ATP binding"/>
    <property type="evidence" value="ECO:0007669"/>
    <property type="project" value="UniProtKB-UniRule"/>
</dbReference>
<dbReference type="InterPro" id="IPR011698">
    <property type="entry name" value="GATase_3"/>
</dbReference>
<keyword evidence="4 9" id="KW-0436">Ligase</keyword>
<reference evidence="12 13" key="1">
    <citation type="submission" date="2015-09" db="EMBL/GenBank/DDBJ databases">
        <authorList>
            <consortium name="Swine Surveillance"/>
        </authorList>
    </citation>
    <scope>NUCLEOTIDE SEQUENCE [LARGE SCALE GENOMIC DNA]</scope>
    <source>
        <strain evidence="12 13">CECT 8383</strain>
    </source>
</reference>
<proteinExistence type="inferred from homology"/>
<evidence type="ECO:0000256" key="3">
    <source>
        <dbReference type="ARBA" id="ARBA00022573"/>
    </source>
</evidence>
<feature type="domain" description="CobQ/CobB/MinD/ParA nucleotide binding" evidence="10">
    <location>
        <begin position="12"/>
        <end position="193"/>
    </location>
</feature>
<dbReference type="NCBIfam" id="TIGR00379">
    <property type="entry name" value="cobB"/>
    <property type="match status" value="1"/>
</dbReference>
<comment type="similarity">
    <text evidence="2">Belongs to the CobB/CobQ family. CobQ subfamily.</text>
</comment>
<keyword evidence="8 9" id="KW-0315">Glutamine amidotransferase</keyword>
<comment type="pathway">
    <text evidence="9">Cofactor biosynthesis; adenosylcobalamin biosynthesis; cob(II)yrinate a,c-diamide from precorrin-2 (aerobic route): step 9/10.</text>
</comment>
<dbReference type="STRING" id="340021.TM5383_02015"/>
<evidence type="ECO:0000256" key="6">
    <source>
        <dbReference type="ARBA" id="ARBA00022840"/>
    </source>
</evidence>
<evidence type="ECO:0000313" key="12">
    <source>
        <dbReference type="EMBL" id="CUH84797.1"/>
    </source>
</evidence>
<dbReference type="PANTHER" id="PTHR43873">
    <property type="entry name" value="COBYRINATE A,C-DIAMIDE SYNTHASE"/>
    <property type="match status" value="1"/>
</dbReference>
<sequence>MSAALEISGKGLIIAAPSSGAGKTTLTLALLRLLARQGINVRGAKSGPDYIDPKFHEAASGAPCLNLDAWAMTPGRLRSLAADEDSALIVEGAMGLFDGAPPQGKGAVADLARLFSLPVVLVVDAGRMAGSVAPLVAGFARFDSAVRVGAVILNNVGSDRHEAMLRRALAPLGLPVLAAMRRHKALSMPSRHLGLVQAGERADLDSFLEAAADALADSLDQDALLALMAPTPQAASLPQTPPRMAPPAQRIVVARDQAYAFSYPHLLADWHAAGAEITFFSPLADDAVPECDFLYLPGGYPELHAGRLAANATFLDSLRNAAQDTVIYGECGGYMTLGDGLIDADGTRHQMAGLLRLETSFAKRKLHLGYRDLTASDGPLKGAWKAHEFHYATTLKAEGTTLFTAQDAEGNALPDMGLLEGNVYGSFGHLIDRA</sequence>
<dbReference type="GO" id="GO:0043802">
    <property type="term" value="F:hydrogenobyrinic acid a,c-diamide synthase (glutamine-hydrolysing) activity"/>
    <property type="evidence" value="ECO:0007669"/>
    <property type="project" value="UniProtKB-UniRule"/>
</dbReference>
<dbReference type="HAMAP" id="MF_00027">
    <property type="entry name" value="CobB_CbiA"/>
    <property type="match status" value="1"/>
</dbReference>
<evidence type="ECO:0000256" key="4">
    <source>
        <dbReference type="ARBA" id="ARBA00022598"/>
    </source>
</evidence>
<dbReference type="UniPathway" id="UPA00148">
    <property type="reaction ID" value="UER00220"/>
</dbReference>
<dbReference type="Gene3D" id="3.40.50.880">
    <property type="match status" value="1"/>
</dbReference>
<evidence type="ECO:0000256" key="8">
    <source>
        <dbReference type="ARBA" id="ARBA00022962"/>
    </source>
</evidence>
<dbReference type="SUPFAM" id="SSF52540">
    <property type="entry name" value="P-loop containing nucleoside triphosphate hydrolases"/>
    <property type="match status" value="1"/>
</dbReference>
<dbReference type="InterPro" id="IPR029062">
    <property type="entry name" value="Class_I_gatase-like"/>
</dbReference>
<comment type="similarity">
    <text evidence="9">Belongs to the CobB/CbiA family.</text>
</comment>
<dbReference type="PROSITE" id="PS51274">
    <property type="entry name" value="GATASE_COBBQ"/>
    <property type="match status" value="1"/>
</dbReference>
<dbReference type="InterPro" id="IPR027417">
    <property type="entry name" value="P-loop_NTPase"/>
</dbReference>
<dbReference type="SUPFAM" id="SSF52317">
    <property type="entry name" value="Class I glutamine amidotransferase-like"/>
    <property type="match status" value="1"/>
</dbReference>
<dbReference type="InterPro" id="IPR002586">
    <property type="entry name" value="CobQ/CobB/MinD/ParA_Nub-bd_dom"/>
</dbReference>
<dbReference type="EC" id="6.3.5.9" evidence="9"/>
<accession>A0A0P1GQB6</accession>
<dbReference type="AlphaFoldDB" id="A0A0P1GQB6"/>
<dbReference type="Gene3D" id="3.40.50.300">
    <property type="entry name" value="P-loop containing nucleotide triphosphate hydrolases"/>
    <property type="match status" value="1"/>
</dbReference>
<keyword evidence="13" id="KW-1185">Reference proteome</keyword>
<dbReference type="Pfam" id="PF01656">
    <property type="entry name" value="CbiA"/>
    <property type="match status" value="1"/>
</dbReference>
<comment type="cofactor">
    <cofactor evidence="1 9">
        <name>Mg(2+)</name>
        <dbReference type="ChEBI" id="CHEBI:18420"/>
    </cofactor>
</comment>
<evidence type="ECO:0000256" key="2">
    <source>
        <dbReference type="ARBA" id="ARBA00006205"/>
    </source>
</evidence>
<evidence type="ECO:0000256" key="7">
    <source>
        <dbReference type="ARBA" id="ARBA00022842"/>
    </source>
</evidence>
<dbReference type="RefSeq" id="WP_231725122.1">
    <property type="nucleotide sequence ID" value="NZ_CYSF01000009.1"/>
</dbReference>
<keyword evidence="6 9" id="KW-0067">ATP-binding</keyword>
<dbReference type="PANTHER" id="PTHR43873:SF1">
    <property type="entry name" value="COBYRINATE A,C-DIAMIDE SYNTHASE"/>
    <property type="match status" value="1"/>
</dbReference>
<feature type="domain" description="CobB/CobQ-like glutamine amidotransferase" evidence="11">
    <location>
        <begin position="251"/>
        <end position="431"/>
    </location>
</feature>
<dbReference type="NCBIfam" id="NF002204">
    <property type="entry name" value="PRK01077.1"/>
    <property type="match status" value="1"/>
</dbReference>
<comment type="miscellaneous">
    <text evidence="9">The a and c carboxylates of hydrogenobyrinate are activated for nucleophilic attack via formation of a phosphorylated intermediate by ATP. CobB catalyzes first the amidation of the c-carboxylate, and then that of the a-carboxylate.</text>
</comment>
<gene>
    <name evidence="12" type="primary">cobB_2</name>
    <name evidence="9" type="synonym">cobB</name>
    <name evidence="12" type="ORF">TM5383_02015</name>
</gene>
<dbReference type="EMBL" id="CYSF01000009">
    <property type="protein sequence ID" value="CUH84797.1"/>
    <property type="molecule type" value="Genomic_DNA"/>
</dbReference>
<evidence type="ECO:0000259" key="10">
    <source>
        <dbReference type="Pfam" id="PF01656"/>
    </source>
</evidence>
<dbReference type="GO" id="GO:0009236">
    <property type="term" value="P:cobalamin biosynthetic process"/>
    <property type="evidence" value="ECO:0007669"/>
    <property type="project" value="UniProtKB-UniRule"/>
</dbReference>